<feature type="chain" id="PRO_5046845051" description="Metallo-beta-lactamase domain-containing protein" evidence="1">
    <location>
        <begin position="25"/>
        <end position="369"/>
    </location>
</feature>
<dbReference type="PANTHER" id="PTHR15032">
    <property type="entry name" value="N-ACYL-PHOSPHATIDYLETHANOLAMINE-HYDROLYZING PHOSPHOLIPASE D"/>
    <property type="match status" value="1"/>
</dbReference>
<feature type="signal peptide" evidence="1">
    <location>
        <begin position="1"/>
        <end position="24"/>
    </location>
</feature>
<evidence type="ECO:0000259" key="2">
    <source>
        <dbReference type="Pfam" id="PF12706"/>
    </source>
</evidence>
<dbReference type="Proteomes" id="UP001057498">
    <property type="component" value="Chromosome"/>
</dbReference>
<feature type="domain" description="Metallo-beta-lactamase" evidence="2">
    <location>
        <begin position="102"/>
        <end position="306"/>
    </location>
</feature>
<organism evidence="3 4">
    <name type="scientific">Sphaerotilus microaerophilus</name>
    <dbReference type="NCBI Taxonomy" id="2914710"/>
    <lineage>
        <taxon>Bacteria</taxon>
        <taxon>Pseudomonadati</taxon>
        <taxon>Pseudomonadota</taxon>
        <taxon>Betaproteobacteria</taxon>
        <taxon>Burkholderiales</taxon>
        <taxon>Sphaerotilaceae</taxon>
        <taxon>Sphaerotilus</taxon>
    </lineage>
</organism>
<evidence type="ECO:0000313" key="3">
    <source>
        <dbReference type="EMBL" id="BDI04807.1"/>
    </source>
</evidence>
<proteinExistence type="predicted"/>
<dbReference type="Pfam" id="PF12706">
    <property type="entry name" value="Lactamase_B_2"/>
    <property type="match status" value="1"/>
</dbReference>
<reference evidence="3" key="1">
    <citation type="submission" date="2022-04" db="EMBL/GenBank/DDBJ databases">
        <title>Whole genome sequence of Sphaerotilus sp. FB-5.</title>
        <authorList>
            <person name="Takeda M."/>
            <person name="Narihara S."/>
            <person name="Akimoto M."/>
            <person name="Akimoto R."/>
            <person name="Nishiyashiki S."/>
            <person name="Murakami T."/>
        </authorList>
    </citation>
    <scope>NUCLEOTIDE SEQUENCE</scope>
    <source>
        <strain evidence="3">FB-5</strain>
    </source>
</reference>
<dbReference type="Gene3D" id="3.60.15.10">
    <property type="entry name" value="Ribonuclease Z/Hydroxyacylglutathione hydrolase-like"/>
    <property type="match status" value="1"/>
</dbReference>
<keyword evidence="4" id="KW-1185">Reference proteome</keyword>
<dbReference type="InterPro" id="IPR036866">
    <property type="entry name" value="RibonucZ/Hydroxyglut_hydro"/>
</dbReference>
<dbReference type="SUPFAM" id="SSF56281">
    <property type="entry name" value="Metallo-hydrolase/oxidoreductase"/>
    <property type="match status" value="1"/>
</dbReference>
<keyword evidence="1" id="KW-0732">Signal</keyword>
<accession>A0ABN6PLA2</accession>
<gene>
    <name evidence="3" type="ORF">CATMQ487_17770</name>
</gene>
<sequence length="369" mass="39917">MSWGLTHRAGAIASLFLALSLALAVSGCADSPRYTNSDGRPSEKPLADLLRWQWTRDRSAADRPVALPVRQEPRATAPARPGELSATWVGHATVLLRIGGLNVLTDPMFSPRASPFSWVGPERRTPLPFALAALPHIDVVLISHNHYDHLDEASVLGLQRQAGGAPLFIVPRGLDAWFRDRGIANVRSQAWWETRPVREAAPGVQVTGVPAVHWSARGLFDRNASHWGGWVLQAGGQSVYFAGDTGYGDGRDFRQIGQRFPALDLALIPVGAYEPRWFMRAQHVDPAEAVQLFRDLGARRALGIHWGSFVMADEPLDAPIAALDAARRSQGVAESDFRLLAHGETWEIAPPAGAASAPAVQPGMSGSTN</sequence>
<protein>
    <recommendedName>
        <fullName evidence="2">Metallo-beta-lactamase domain-containing protein</fullName>
    </recommendedName>
</protein>
<dbReference type="PANTHER" id="PTHR15032:SF4">
    <property type="entry name" value="N-ACYL-PHOSPHATIDYLETHANOLAMINE-HYDROLYZING PHOSPHOLIPASE D"/>
    <property type="match status" value="1"/>
</dbReference>
<name>A0ABN6PLA2_9BURK</name>
<dbReference type="InterPro" id="IPR001279">
    <property type="entry name" value="Metallo-B-lactamas"/>
</dbReference>
<evidence type="ECO:0000256" key="1">
    <source>
        <dbReference type="SAM" id="SignalP"/>
    </source>
</evidence>
<dbReference type="EMBL" id="AP025730">
    <property type="protein sequence ID" value="BDI04807.1"/>
    <property type="molecule type" value="Genomic_DNA"/>
</dbReference>
<evidence type="ECO:0000313" key="4">
    <source>
        <dbReference type="Proteomes" id="UP001057498"/>
    </source>
</evidence>